<sequence length="306" mass="31958">MPLTVGVVGAGSMGCEHARQLRALGVRTLMWSRSGADAAAAALGVESVSSFEALLTGADVIDVTTPTPTHLDLGRAVLAAGKHLICEKPLARTVDDALALVAAAEASGRLLLPAHVARWFPAYARVKTEVDGGELGSLQRLRFYRGGAYPTSPWFADRAQSGGVVMDLMIHDLDQARWLVGEAVRVEATRDEGVVAGHPFESASVTLTHASGVLTRVDGVWGPPDTTFTTEFAVVGSAGSREHSSRDEERGAADGQSPYLAQLRDFLAAIETGAPVRVAPADAVAAVRLATAALESIETGRSVELG</sequence>
<comment type="caution">
    <text evidence="4">The sequence shown here is derived from an EMBL/GenBank/DDBJ whole genome shotgun (WGS) entry which is preliminary data.</text>
</comment>
<evidence type="ECO:0000256" key="1">
    <source>
        <dbReference type="ARBA" id="ARBA00023027"/>
    </source>
</evidence>
<dbReference type="InterPro" id="IPR036291">
    <property type="entry name" value="NAD(P)-bd_dom_sf"/>
</dbReference>
<dbReference type="Gene3D" id="3.30.360.10">
    <property type="entry name" value="Dihydrodipicolinate Reductase, domain 2"/>
    <property type="match status" value="1"/>
</dbReference>
<dbReference type="PANTHER" id="PTHR43377">
    <property type="entry name" value="BILIVERDIN REDUCTASE A"/>
    <property type="match status" value="1"/>
</dbReference>
<dbReference type="SUPFAM" id="SSF51735">
    <property type="entry name" value="NAD(P)-binding Rossmann-fold domains"/>
    <property type="match status" value="1"/>
</dbReference>
<accession>A0ABP7ZJ97</accession>
<dbReference type="EMBL" id="BAABBV010000001">
    <property type="protein sequence ID" value="GAA4159877.1"/>
    <property type="molecule type" value="Genomic_DNA"/>
</dbReference>
<gene>
    <name evidence="4" type="ORF">GCM10022286_15030</name>
</gene>
<dbReference type="Pfam" id="PF22725">
    <property type="entry name" value="GFO_IDH_MocA_C3"/>
    <property type="match status" value="1"/>
</dbReference>
<organism evidence="4 5">
    <name type="scientific">Gryllotalpicola daejeonensis</name>
    <dbReference type="NCBI Taxonomy" id="993087"/>
    <lineage>
        <taxon>Bacteria</taxon>
        <taxon>Bacillati</taxon>
        <taxon>Actinomycetota</taxon>
        <taxon>Actinomycetes</taxon>
        <taxon>Micrococcales</taxon>
        <taxon>Microbacteriaceae</taxon>
        <taxon>Gryllotalpicola</taxon>
    </lineage>
</organism>
<reference evidence="4" key="2">
    <citation type="submission" date="2023-12" db="EMBL/GenBank/DDBJ databases">
        <authorList>
            <person name="Sun Q."/>
            <person name="Inoue M."/>
        </authorList>
    </citation>
    <scope>NUCLEOTIDE SEQUENCE</scope>
    <source>
        <strain evidence="4">JCM 17590</strain>
    </source>
</reference>
<dbReference type="InterPro" id="IPR000683">
    <property type="entry name" value="Gfo/Idh/MocA-like_OxRdtase_N"/>
</dbReference>
<protein>
    <submittedName>
        <fullName evidence="4">Gfo/Idh/MocA family oxidoreductase</fullName>
    </submittedName>
</protein>
<name>A0ABP7ZJ97_9MICO</name>
<dbReference type="RefSeq" id="WP_344791139.1">
    <property type="nucleotide sequence ID" value="NZ_BAABBV010000001.1"/>
</dbReference>
<reference evidence="4" key="1">
    <citation type="journal article" date="2014" name="Int. J. Syst. Evol. Microbiol.">
        <title>Complete genome of a new Firmicutes species belonging to the dominant human colonic microbiota ('Ruminococcus bicirculans') reveals two chromosomes and a selective capacity to utilize plant glucans.</title>
        <authorList>
            <consortium name="NISC Comparative Sequencing Program"/>
            <person name="Wegmann U."/>
            <person name="Louis P."/>
            <person name="Goesmann A."/>
            <person name="Henrissat B."/>
            <person name="Duncan S.H."/>
            <person name="Flint H.J."/>
        </authorList>
    </citation>
    <scope>NUCLEOTIDE SEQUENCE</scope>
    <source>
        <strain evidence="4">JCM 17590</strain>
    </source>
</reference>
<dbReference type="InterPro" id="IPR055170">
    <property type="entry name" value="GFO_IDH_MocA-like_dom"/>
</dbReference>
<keyword evidence="5" id="KW-1185">Reference proteome</keyword>
<proteinExistence type="predicted"/>
<dbReference type="InterPro" id="IPR051450">
    <property type="entry name" value="Gfo/Idh/MocA_Oxidoreductases"/>
</dbReference>
<dbReference type="PANTHER" id="PTHR43377:SF1">
    <property type="entry name" value="BILIVERDIN REDUCTASE A"/>
    <property type="match status" value="1"/>
</dbReference>
<dbReference type="SUPFAM" id="SSF55347">
    <property type="entry name" value="Glyceraldehyde-3-phosphate dehydrogenase-like, C-terminal domain"/>
    <property type="match status" value="1"/>
</dbReference>
<dbReference type="Proteomes" id="UP001415169">
    <property type="component" value="Unassembled WGS sequence"/>
</dbReference>
<dbReference type="Pfam" id="PF01408">
    <property type="entry name" value="GFO_IDH_MocA"/>
    <property type="match status" value="1"/>
</dbReference>
<keyword evidence="1" id="KW-0520">NAD</keyword>
<evidence type="ECO:0000259" key="2">
    <source>
        <dbReference type="Pfam" id="PF01408"/>
    </source>
</evidence>
<evidence type="ECO:0000313" key="4">
    <source>
        <dbReference type="EMBL" id="GAA4159877.1"/>
    </source>
</evidence>
<dbReference type="Gene3D" id="3.40.50.720">
    <property type="entry name" value="NAD(P)-binding Rossmann-like Domain"/>
    <property type="match status" value="1"/>
</dbReference>
<feature type="domain" description="Gfo/Idh/MocA-like oxidoreductase N-terminal" evidence="2">
    <location>
        <begin position="4"/>
        <end position="113"/>
    </location>
</feature>
<evidence type="ECO:0000313" key="5">
    <source>
        <dbReference type="Proteomes" id="UP001415169"/>
    </source>
</evidence>
<feature type="domain" description="GFO/IDH/MocA-like oxidoreductase" evidence="3">
    <location>
        <begin position="123"/>
        <end position="240"/>
    </location>
</feature>
<evidence type="ECO:0000259" key="3">
    <source>
        <dbReference type="Pfam" id="PF22725"/>
    </source>
</evidence>